<evidence type="ECO:0000313" key="3">
    <source>
        <dbReference type="Proteomes" id="UP000507470"/>
    </source>
</evidence>
<dbReference type="Proteomes" id="UP000507470">
    <property type="component" value="Unassembled WGS sequence"/>
</dbReference>
<accession>A0A6J8CS04</accession>
<dbReference type="OrthoDB" id="2400221at2759"/>
<keyword evidence="3" id="KW-1185">Reference proteome</keyword>
<reference evidence="2 3" key="1">
    <citation type="submission" date="2020-06" db="EMBL/GenBank/DDBJ databases">
        <authorList>
            <person name="Li R."/>
            <person name="Bekaert M."/>
        </authorList>
    </citation>
    <scope>NUCLEOTIDE SEQUENCE [LARGE SCALE GENOMIC DNA]</scope>
    <source>
        <strain evidence="3">wild</strain>
    </source>
</reference>
<name>A0A6J8CS04_MYTCO</name>
<gene>
    <name evidence="2" type="ORF">MCOR_32656</name>
</gene>
<sequence>MWIKKTSLDIEILRSSGYEQQDFCSTYWCVDVAKNPHELLKAGPFVCALENSILDIIRLPLAPYIYKLLEQNLLSPVFVEDACTPARRRIWRRVVLLDIYVRTEGIPPPSGPECYFCSSEPLNFYMPCSQSLMLQIDDRKGEFLDIIRRLRINNDIDVDDELPRDLFDNAANNCIDIICFEAVSISEDLRYPERNKDFIRDFCNYFSVKILKNTEELERINIFKWALSNFVDFEKIECVDFLTLVAYLHAGLWVYGHIINAICHIVKLCMNSVDLSTLNVAELIWFQNTITGTTTKSADEKNVSMKEVNNTKIQMIENGSDVLMFDDQADEMVEIKCLMEEMVTFVSFPMPYGDDSGSNIYSLSEEHDESTVCITDSNEHGDTTSLSREHFMKVLCMSLLPTKKVFDTLVVDEWIALVRNILPLAHIINDECHELTALKFCQELTEDFVKTGLSIPVSCITDFGQCILDNNGKLDALAVCECLHSILRKLQIEQSVKQAILQKLFCSYILRCMISSPENTEPLTFTLTKIKENEMFDPEMSYYGQVVKFAVIIDLNDNRDAYFNMLMNEKSCKTDEIVGMCFDSYLVDLDVTDIKNMSLPILLLHVLENYAFDECLTIEHLESVQSSSDEILQCLSRSIQIIETEIFSLKFIVALAFVKKILVVFVDLLDSTKYDCSAMPTLAQHINSIMTITSNTEYNILFSTETLHFFLKHINQRFGCQDIARKCQMMEPYIPVLKEVVCTWKDSFVEKSAVFNPLFLHLDPASFDMFLAHMKSVGSKNNTLHNILLERNDMLKFVGVLAQCFFMRKCLKENDDTEIQIAEQIAAMIDKATIIEELKCIINGLLGVKEFKHNLFNLSVMVRTPQPQISSVIVHLACIVGTITRYESFWYQTVMMPLSSAVNGLPLIPFEKFEKEHELPEAFSGMSNVCCNIMQFFLHSGLVISFGLNKLSSLNVLNLKGYDNDYIDMQIRQYWQNLQQVLQLSCYDMCILLHSILFNSLHLFTAEPDGTSLKESGTILMQKHVVVINEILPNRFAHIHSSKRHCALLCGEGDSSVEKCVTEVDPCNYSLNINSFTHLFRVYTKPTKECFFANLHIAARNDFPVLHLVIDHMEKLSLPQKILSILKWHLSLVIYASYKFRKVDFKEMTITKLFAEENDDKKKQVLKTRFEAFKKDWNDIRSFHCFQSCDKDSESLEIMHTMLKMSSATIIGENSSLYRVVEKLIQIQNNFLSEACSMKSMKENPITVSLLDIRSKDLLNFKWSDRFLTFSQCDTRYGLEKKIDFDFEKIEQEIKAEVLFGKCFITIQDLPQIIFSDELFQNTVELLKEIQRNVQQCLSSSNNVIRPDQPLIDYIFDEHFWWKDDFQNEFVLSGQSRIPLRELLSPTIQVEHIYETIQYVKDLLEDSKQKAARISGINSTYQTAKQNELPKRTRSKAAMKMMKT</sequence>
<feature type="region of interest" description="Disordered" evidence="1">
    <location>
        <begin position="1424"/>
        <end position="1444"/>
    </location>
</feature>
<proteinExistence type="predicted"/>
<organism evidence="2 3">
    <name type="scientific">Mytilus coruscus</name>
    <name type="common">Sea mussel</name>
    <dbReference type="NCBI Taxonomy" id="42192"/>
    <lineage>
        <taxon>Eukaryota</taxon>
        <taxon>Metazoa</taxon>
        <taxon>Spiralia</taxon>
        <taxon>Lophotrochozoa</taxon>
        <taxon>Mollusca</taxon>
        <taxon>Bivalvia</taxon>
        <taxon>Autobranchia</taxon>
        <taxon>Pteriomorphia</taxon>
        <taxon>Mytilida</taxon>
        <taxon>Mytiloidea</taxon>
        <taxon>Mytilidae</taxon>
        <taxon>Mytilinae</taxon>
        <taxon>Mytilus</taxon>
    </lineage>
</organism>
<dbReference type="EMBL" id="CACVKT020005873">
    <property type="protein sequence ID" value="CAC5398276.1"/>
    <property type="molecule type" value="Genomic_DNA"/>
</dbReference>
<evidence type="ECO:0000256" key="1">
    <source>
        <dbReference type="SAM" id="MobiDB-lite"/>
    </source>
</evidence>
<evidence type="ECO:0000313" key="2">
    <source>
        <dbReference type="EMBL" id="CAC5398276.1"/>
    </source>
</evidence>
<protein>
    <submittedName>
        <fullName evidence="2">Uncharacterized protein</fullName>
    </submittedName>
</protein>
<feature type="compositionally biased region" description="Basic residues" evidence="1">
    <location>
        <begin position="1432"/>
        <end position="1444"/>
    </location>
</feature>